<evidence type="ECO:0000256" key="2">
    <source>
        <dbReference type="ARBA" id="ARBA00007131"/>
    </source>
</evidence>
<organism evidence="5 6">
    <name type="scientific">Fannyhessea vaginae PB189-T1-4</name>
    <dbReference type="NCBI Taxonomy" id="866774"/>
    <lineage>
        <taxon>Bacteria</taxon>
        <taxon>Bacillati</taxon>
        <taxon>Actinomycetota</taxon>
        <taxon>Coriobacteriia</taxon>
        <taxon>Coriobacteriales</taxon>
        <taxon>Atopobiaceae</taxon>
        <taxon>Fannyhessea</taxon>
    </lineage>
</organism>
<evidence type="ECO:0000256" key="1">
    <source>
        <dbReference type="ARBA" id="ARBA00001964"/>
    </source>
</evidence>
<evidence type="ECO:0000256" key="3">
    <source>
        <dbReference type="ARBA" id="ARBA00023052"/>
    </source>
</evidence>
<comment type="similarity">
    <text evidence="2">Belongs to the transketolase family.</text>
</comment>
<evidence type="ECO:0000313" key="6">
    <source>
        <dbReference type="Proteomes" id="UP000004431"/>
    </source>
</evidence>
<name>A0ABN0B0U5_9ACTN</name>
<keyword evidence="6" id="KW-1185">Reference proteome</keyword>
<accession>A0ABN0B0U5</accession>
<dbReference type="CDD" id="cd02012">
    <property type="entry name" value="TPP_TK"/>
    <property type="match status" value="1"/>
</dbReference>
<dbReference type="InterPro" id="IPR029061">
    <property type="entry name" value="THDP-binding"/>
</dbReference>
<dbReference type="Gene3D" id="3.40.50.970">
    <property type="match status" value="1"/>
</dbReference>
<comment type="cofactor">
    <cofactor evidence="1">
        <name>thiamine diphosphate</name>
        <dbReference type="ChEBI" id="CHEBI:58937"/>
    </cofactor>
</comment>
<dbReference type="PANTHER" id="PTHR47514">
    <property type="entry name" value="TRANSKETOLASE N-TERMINAL SECTION-RELATED"/>
    <property type="match status" value="1"/>
</dbReference>
<dbReference type="Proteomes" id="UP000004431">
    <property type="component" value="Unassembled WGS sequence"/>
</dbReference>
<reference evidence="5 6" key="1">
    <citation type="submission" date="2010-08" db="EMBL/GenBank/DDBJ databases">
        <authorList>
            <person name="Durkin A.S."/>
            <person name="Madupu R."/>
            <person name="Torralba M."/>
            <person name="Gillis M."/>
            <person name="Methe B."/>
            <person name="Sutton G."/>
            <person name="Nelson K.E."/>
        </authorList>
    </citation>
    <scope>NUCLEOTIDE SEQUENCE [LARGE SCALE GENOMIC DNA]</scope>
    <source>
        <strain evidence="5 6">PB189-T1-4</strain>
    </source>
</reference>
<evidence type="ECO:0000313" key="5">
    <source>
        <dbReference type="EMBL" id="EFL44456.1"/>
    </source>
</evidence>
<sequence length="318" mass="34957">MEKQELKQVELLATKLRRDVLAMLQKRGYGHVGGSLSLADLYAVLYTKHLRHRSDNPTWDGRDRIVLSKGHAGPVMYSCLAEEGYFPGEWLFTLNDGGTRLPSHTDRLKTPGVDATTGSLGQGTSVAAGIAYALHLQHKDNYTYLIVGDGELNEGQCWEAFEFIAAHRLSNCIVFIDNNKKQLDGRCEDILYPFDYTEKMKAFGFMAQCVNGQDAEALDCAIQRAKDNKSSANAIVLDTIKGAGIPYFENAEMNHSMKWNNDEINAATDEAIAGFDQRIAALAFELNGQSKACPCSGDDDTQARACTARIQCDEGGEA</sequence>
<dbReference type="EMBL" id="AEDQ01000016">
    <property type="protein sequence ID" value="EFL44456.1"/>
    <property type="molecule type" value="Genomic_DNA"/>
</dbReference>
<dbReference type="Pfam" id="PF00456">
    <property type="entry name" value="Transketolase_N"/>
    <property type="match status" value="1"/>
</dbReference>
<feature type="domain" description="Transketolase N-terminal" evidence="4">
    <location>
        <begin position="15"/>
        <end position="276"/>
    </location>
</feature>
<protein>
    <submittedName>
        <fullName evidence="5">Transketolase, thiamine diphosphate binding domain protein</fullName>
    </submittedName>
</protein>
<evidence type="ECO:0000259" key="4">
    <source>
        <dbReference type="Pfam" id="PF00456"/>
    </source>
</evidence>
<proteinExistence type="inferred from homology"/>
<dbReference type="RefSeq" id="WP_006303862.1">
    <property type="nucleotide sequence ID" value="NZ_AEDQ01000016.1"/>
</dbReference>
<dbReference type="SUPFAM" id="SSF52518">
    <property type="entry name" value="Thiamin diphosphate-binding fold (THDP-binding)"/>
    <property type="match status" value="1"/>
</dbReference>
<keyword evidence="3" id="KW-0786">Thiamine pyrophosphate</keyword>
<dbReference type="InterPro" id="IPR005474">
    <property type="entry name" value="Transketolase_N"/>
</dbReference>
<dbReference type="PANTHER" id="PTHR47514:SF1">
    <property type="entry name" value="TRANSKETOLASE N-TERMINAL SECTION-RELATED"/>
    <property type="match status" value="1"/>
</dbReference>
<gene>
    <name evidence="5" type="ORF">HMPREF9248_0407</name>
</gene>
<comment type="caution">
    <text evidence="5">The sequence shown here is derived from an EMBL/GenBank/DDBJ whole genome shotgun (WGS) entry which is preliminary data.</text>
</comment>